<evidence type="ECO:0000313" key="2">
    <source>
        <dbReference type="Proteomes" id="UP001430953"/>
    </source>
</evidence>
<protein>
    <submittedName>
        <fullName evidence="1">Uncharacterized protein</fullName>
    </submittedName>
</protein>
<evidence type="ECO:0000313" key="1">
    <source>
        <dbReference type="EMBL" id="KAL0130911.1"/>
    </source>
</evidence>
<sequence>MPIKRAPGLANFLRRTLKRRRKRRRKKKSDYFRDNMLFITENVVKIDFTSDPFVVVIIHSARGEAKYLEVIRLANEHRTNTSTANYSSWMCVVDVLFL</sequence>
<accession>A0AAW2GUL4</accession>
<dbReference type="Proteomes" id="UP001430953">
    <property type="component" value="Unassembled WGS sequence"/>
</dbReference>
<reference evidence="1 2" key="1">
    <citation type="submission" date="2023-03" db="EMBL/GenBank/DDBJ databases">
        <title>High recombination rates correlate with genetic variation in Cardiocondyla obscurior ants.</title>
        <authorList>
            <person name="Errbii M."/>
        </authorList>
    </citation>
    <scope>NUCLEOTIDE SEQUENCE [LARGE SCALE GENOMIC DNA]</scope>
    <source>
        <strain evidence="1">Alpha-2009</strain>
        <tissue evidence="1">Whole body</tissue>
    </source>
</reference>
<gene>
    <name evidence="1" type="ORF">PUN28_002480</name>
</gene>
<organism evidence="1 2">
    <name type="scientific">Cardiocondyla obscurior</name>
    <dbReference type="NCBI Taxonomy" id="286306"/>
    <lineage>
        <taxon>Eukaryota</taxon>
        <taxon>Metazoa</taxon>
        <taxon>Ecdysozoa</taxon>
        <taxon>Arthropoda</taxon>
        <taxon>Hexapoda</taxon>
        <taxon>Insecta</taxon>
        <taxon>Pterygota</taxon>
        <taxon>Neoptera</taxon>
        <taxon>Endopterygota</taxon>
        <taxon>Hymenoptera</taxon>
        <taxon>Apocrita</taxon>
        <taxon>Aculeata</taxon>
        <taxon>Formicoidea</taxon>
        <taxon>Formicidae</taxon>
        <taxon>Myrmicinae</taxon>
        <taxon>Cardiocondyla</taxon>
    </lineage>
</organism>
<comment type="caution">
    <text evidence="1">The sequence shown here is derived from an EMBL/GenBank/DDBJ whole genome shotgun (WGS) entry which is preliminary data.</text>
</comment>
<keyword evidence="2" id="KW-1185">Reference proteome</keyword>
<name>A0AAW2GUL4_9HYME</name>
<dbReference type="EMBL" id="JADYXP020000002">
    <property type="protein sequence ID" value="KAL0130911.1"/>
    <property type="molecule type" value="Genomic_DNA"/>
</dbReference>
<dbReference type="AlphaFoldDB" id="A0AAW2GUL4"/>
<proteinExistence type="predicted"/>